<dbReference type="InterPro" id="IPR038375">
    <property type="entry name" value="NDUFAF7_sf"/>
</dbReference>
<dbReference type="Proteomes" id="UP000031036">
    <property type="component" value="Unassembled WGS sequence"/>
</dbReference>
<dbReference type="EMBL" id="JPKZ01002385">
    <property type="protein sequence ID" value="KHN77042.1"/>
    <property type="molecule type" value="Genomic_DNA"/>
</dbReference>
<name>A0A0B2V6F5_TOXCA</name>
<comment type="caution">
    <text evidence="8">The sequence shown here is derived from an EMBL/GenBank/DDBJ whole genome shotgun (WGS) entry which is preliminary data.</text>
</comment>
<evidence type="ECO:0000256" key="3">
    <source>
        <dbReference type="ARBA" id="ARBA00022603"/>
    </source>
</evidence>
<comment type="similarity">
    <text evidence="2 7">Belongs to the NDUFAF7 family.</text>
</comment>
<protein>
    <recommendedName>
        <fullName evidence="7">Protein arginine methyltransferase NDUFAF7</fullName>
        <ecNumber evidence="7">2.1.1.320</ecNumber>
    </recommendedName>
</protein>
<keyword evidence="5 7" id="KW-0496">Mitochondrion</keyword>
<keyword evidence="9" id="KW-1185">Reference proteome</keyword>
<dbReference type="InterPro" id="IPR029063">
    <property type="entry name" value="SAM-dependent_MTases_sf"/>
</dbReference>
<dbReference type="GO" id="GO:0005739">
    <property type="term" value="C:mitochondrion"/>
    <property type="evidence" value="ECO:0007669"/>
    <property type="project" value="UniProtKB-SubCell"/>
</dbReference>
<comment type="function">
    <text evidence="7">Arginine methyltransferase involved in the assembly or stability of mitochondrial NADH:ubiquinone oxidoreductase complex (complex I).</text>
</comment>
<evidence type="ECO:0000256" key="5">
    <source>
        <dbReference type="ARBA" id="ARBA00023128"/>
    </source>
</evidence>
<dbReference type="SUPFAM" id="SSF53335">
    <property type="entry name" value="S-adenosyl-L-methionine-dependent methyltransferases"/>
    <property type="match status" value="1"/>
</dbReference>
<dbReference type="AlphaFoldDB" id="A0A0B2V6F5"/>
<dbReference type="GO" id="GO:0035243">
    <property type="term" value="F:protein-arginine omega-N symmetric methyltransferase activity"/>
    <property type="evidence" value="ECO:0007669"/>
    <property type="project" value="UniProtKB-EC"/>
</dbReference>
<evidence type="ECO:0000256" key="1">
    <source>
        <dbReference type="ARBA" id="ARBA00004173"/>
    </source>
</evidence>
<gene>
    <name evidence="8" type="ORF">Tcan_10481</name>
</gene>
<dbReference type="PANTHER" id="PTHR12049:SF7">
    <property type="entry name" value="PROTEIN ARGININE METHYLTRANSFERASE NDUFAF7, MITOCHONDRIAL"/>
    <property type="match status" value="1"/>
</dbReference>
<evidence type="ECO:0000313" key="9">
    <source>
        <dbReference type="Proteomes" id="UP000031036"/>
    </source>
</evidence>
<evidence type="ECO:0000256" key="2">
    <source>
        <dbReference type="ARBA" id="ARBA00005891"/>
    </source>
</evidence>
<dbReference type="EC" id="2.1.1.320" evidence="7"/>
<dbReference type="Gene3D" id="3.40.50.12710">
    <property type="match status" value="1"/>
</dbReference>
<keyword evidence="4 7" id="KW-0808">Transferase</keyword>
<dbReference type="GO" id="GO:0032259">
    <property type="term" value="P:methylation"/>
    <property type="evidence" value="ECO:0007669"/>
    <property type="project" value="UniProtKB-KW"/>
</dbReference>
<organism evidence="8 9">
    <name type="scientific">Toxocara canis</name>
    <name type="common">Canine roundworm</name>
    <dbReference type="NCBI Taxonomy" id="6265"/>
    <lineage>
        <taxon>Eukaryota</taxon>
        <taxon>Metazoa</taxon>
        <taxon>Ecdysozoa</taxon>
        <taxon>Nematoda</taxon>
        <taxon>Chromadorea</taxon>
        <taxon>Rhabditida</taxon>
        <taxon>Spirurina</taxon>
        <taxon>Ascaridomorpha</taxon>
        <taxon>Ascaridoidea</taxon>
        <taxon>Toxocaridae</taxon>
        <taxon>Toxocara</taxon>
    </lineage>
</organism>
<keyword evidence="8" id="KW-0830">Ubiquinone</keyword>
<dbReference type="InterPro" id="IPR003788">
    <property type="entry name" value="NDUFAF7"/>
</dbReference>
<sequence>MTWIAPASSLSSYVARNISSGYRRPLRNLLTATVTIRGCQTNASTDENTSAGLLRFLKRKIRLRGPMPVADYMRTVVSSPSVGYYSQFSKGENSEIFGEKGDFITAPELSQMFGEMIGVWCYYELANTGHKGHWQLVESGPGTGQLMNDLVNALEHFEEDKVSIHLIETSDALILEQEKNLCARPSEFIENNAHIRYNTTRSGIPIYWYRALNEVPEKFSVFIANEFLDALPVHQFKRDENGNWHEVYVALDDNDNLCFMLSRMETLFTVGLMPHSIRNEVSRTEWEVSPDSGAYINEITERITQFGGFGLMIDYGHDGSRKDLSLRAYRRHQLVSPLENPGEHDLTADVNFGYLKSLVEDRALVFGPVDQREFLAQLGIGIRLRRLVEKCSKREDQVNLIKSYNMLMSEDGMGIRFKVMSVFPRTLKVILDKRGGPAGFAMIKPPSKNGESTSNQS</sequence>
<proteinExistence type="inferred from homology"/>
<dbReference type="Pfam" id="PF02636">
    <property type="entry name" value="Methyltransf_28"/>
    <property type="match status" value="1"/>
</dbReference>
<dbReference type="OMA" id="YYHPQRN"/>
<evidence type="ECO:0000256" key="6">
    <source>
        <dbReference type="ARBA" id="ARBA00048612"/>
    </source>
</evidence>
<dbReference type="PANTHER" id="PTHR12049">
    <property type="entry name" value="PROTEIN ARGININE METHYLTRANSFERASE NDUFAF7, MITOCHONDRIAL"/>
    <property type="match status" value="1"/>
</dbReference>
<comment type="catalytic activity">
    <reaction evidence="6 7">
        <text>L-arginyl-[protein] + 2 S-adenosyl-L-methionine = N(omega),N(omega)'-dimethyl-L-arginyl-[protein] + 2 S-adenosyl-L-homocysteine + 2 H(+)</text>
        <dbReference type="Rhea" id="RHEA:48108"/>
        <dbReference type="Rhea" id="RHEA-COMP:10532"/>
        <dbReference type="Rhea" id="RHEA-COMP:11992"/>
        <dbReference type="ChEBI" id="CHEBI:15378"/>
        <dbReference type="ChEBI" id="CHEBI:29965"/>
        <dbReference type="ChEBI" id="CHEBI:57856"/>
        <dbReference type="ChEBI" id="CHEBI:59789"/>
        <dbReference type="ChEBI" id="CHEBI:88221"/>
        <dbReference type="EC" id="2.1.1.320"/>
    </reaction>
</comment>
<reference evidence="8 9" key="1">
    <citation type="submission" date="2014-11" db="EMBL/GenBank/DDBJ databases">
        <title>Genetic blueprint of the zoonotic pathogen Toxocara canis.</title>
        <authorList>
            <person name="Zhu X.-Q."/>
            <person name="Korhonen P.K."/>
            <person name="Cai H."/>
            <person name="Young N.D."/>
            <person name="Nejsum P."/>
            <person name="von Samson-Himmelstjerna G."/>
            <person name="Boag P.R."/>
            <person name="Tan P."/>
            <person name="Li Q."/>
            <person name="Min J."/>
            <person name="Yang Y."/>
            <person name="Wang X."/>
            <person name="Fang X."/>
            <person name="Hall R.S."/>
            <person name="Hofmann A."/>
            <person name="Sternberg P.W."/>
            <person name="Jex A.R."/>
            <person name="Gasser R.B."/>
        </authorList>
    </citation>
    <scope>NUCLEOTIDE SEQUENCE [LARGE SCALE GENOMIC DNA]</scope>
    <source>
        <strain evidence="8">PN_DK_2014</strain>
    </source>
</reference>
<evidence type="ECO:0000256" key="4">
    <source>
        <dbReference type="ARBA" id="ARBA00022679"/>
    </source>
</evidence>
<accession>A0A0B2V6F5</accession>
<evidence type="ECO:0000313" key="8">
    <source>
        <dbReference type="EMBL" id="KHN77042.1"/>
    </source>
</evidence>
<keyword evidence="3 7" id="KW-0489">Methyltransferase</keyword>
<dbReference type="STRING" id="6265.A0A0B2V6F5"/>
<dbReference type="GO" id="GO:0032981">
    <property type="term" value="P:mitochondrial respiratory chain complex I assembly"/>
    <property type="evidence" value="ECO:0007669"/>
    <property type="project" value="TreeGrafter"/>
</dbReference>
<comment type="subcellular location">
    <subcellularLocation>
        <location evidence="1 7">Mitochondrion</location>
    </subcellularLocation>
</comment>
<evidence type="ECO:0000256" key="7">
    <source>
        <dbReference type="RuleBase" id="RU364114"/>
    </source>
</evidence>
<dbReference type="OrthoDB" id="438553at2759"/>